<dbReference type="InterPro" id="IPR001684">
    <property type="entry name" value="Ribosomal_bL27"/>
</dbReference>
<dbReference type="NCBIfam" id="NF008955">
    <property type="entry name" value="PRK12297.1"/>
    <property type="match status" value="1"/>
</dbReference>
<dbReference type="GO" id="GO:1990904">
    <property type="term" value="C:ribonucleoprotein complex"/>
    <property type="evidence" value="ECO:0007669"/>
    <property type="project" value="UniProtKB-KW"/>
</dbReference>
<dbReference type="GO" id="GO:0006412">
    <property type="term" value="P:translation"/>
    <property type="evidence" value="ECO:0007669"/>
    <property type="project" value="InterPro"/>
</dbReference>
<evidence type="ECO:0000256" key="5">
    <source>
        <dbReference type="ARBA" id="ARBA00022741"/>
    </source>
</evidence>
<accession>A0A2C9JR39</accession>
<evidence type="ECO:0000256" key="4">
    <source>
        <dbReference type="ARBA" id="ARBA00022517"/>
    </source>
</evidence>
<keyword evidence="6" id="KW-0689">Ribosomal protein</keyword>
<keyword evidence="7" id="KW-0342">GTP-binding</keyword>
<dbReference type="CDD" id="cd01898">
    <property type="entry name" value="Obg"/>
    <property type="match status" value="1"/>
</dbReference>
<dbReference type="PROSITE" id="PS00831">
    <property type="entry name" value="RIBOSOMAL_L27"/>
    <property type="match status" value="1"/>
</dbReference>
<dbReference type="PROSITE" id="PS00905">
    <property type="entry name" value="GTP1_OBG"/>
    <property type="match status" value="1"/>
</dbReference>
<evidence type="ECO:0000256" key="3">
    <source>
        <dbReference type="ARBA" id="ARBA00010797"/>
    </source>
</evidence>
<dbReference type="SUPFAM" id="SSF141091">
    <property type="entry name" value="L21p-like"/>
    <property type="match status" value="1"/>
</dbReference>
<dbReference type="PANTHER" id="PTHR11702">
    <property type="entry name" value="DEVELOPMENTALLY REGULATED GTP-BINDING PROTEIN-RELATED"/>
    <property type="match status" value="1"/>
</dbReference>
<dbReference type="GO" id="GO:0005737">
    <property type="term" value="C:cytoplasm"/>
    <property type="evidence" value="ECO:0007669"/>
    <property type="project" value="UniProtKB-ARBA"/>
</dbReference>
<proteinExistence type="inferred from homology"/>
<dbReference type="NCBIfam" id="NF008956">
    <property type="entry name" value="PRK12299.1"/>
    <property type="match status" value="1"/>
</dbReference>
<dbReference type="Pfam" id="PF01018">
    <property type="entry name" value="GTP1_OBG"/>
    <property type="match status" value="1"/>
</dbReference>
<dbReference type="PANTHER" id="PTHR11702:SF31">
    <property type="entry name" value="MITOCHONDRIAL RIBOSOME-ASSOCIATED GTPASE 2"/>
    <property type="match status" value="1"/>
</dbReference>
<dbReference type="GO" id="GO:0042254">
    <property type="term" value="P:ribosome biogenesis"/>
    <property type="evidence" value="ECO:0007669"/>
    <property type="project" value="UniProtKB-UniRule"/>
</dbReference>
<dbReference type="InterPro" id="IPR045086">
    <property type="entry name" value="OBG_GTPase"/>
</dbReference>
<dbReference type="HAMAP" id="MF_01454">
    <property type="entry name" value="GTPase_Obg"/>
    <property type="match status" value="1"/>
</dbReference>
<dbReference type="SUPFAM" id="SSF110324">
    <property type="entry name" value="Ribosomal L27 protein-like"/>
    <property type="match status" value="1"/>
</dbReference>
<dbReference type="InterPro" id="IPR006073">
    <property type="entry name" value="GTP-bd"/>
</dbReference>
<dbReference type="STRING" id="6526.A0A2C9JR39"/>
<dbReference type="GO" id="GO:0003735">
    <property type="term" value="F:structural constituent of ribosome"/>
    <property type="evidence" value="ECO:0007669"/>
    <property type="project" value="InterPro"/>
</dbReference>
<feature type="compositionally biased region" description="Acidic residues" evidence="9">
    <location>
        <begin position="637"/>
        <end position="656"/>
    </location>
</feature>
<dbReference type="InterPro" id="IPR018261">
    <property type="entry name" value="Ribosomal_bL27_CS"/>
</dbReference>
<dbReference type="VEuPathDB" id="VectorBase:BGLAX_040122"/>
<dbReference type="NCBIfam" id="TIGR02729">
    <property type="entry name" value="Obg_CgtA"/>
    <property type="match status" value="1"/>
</dbReference>
<dbReference type="InterPro" id="IPR036726">
    <property type="entry name" value="GTP1_OBG_dom_sf"/>
</dbReference>
<name>A0A2C9JR39_BIOGL</name>
<feature type="region of interest" description="Disordered" evidence="9">
    <location>
        <begin position="590"/>
        <end position="620"/>
    </location>
</feature>
<dbReference type="Proteomes" id="UP000076420">
    <property type="component" value="Unassembled WGS sequence"/>
</dbReference>
<dbReference type="Gene3D" id="2.40.50.100">
    <property type="match status" value="1"/>
</dbReference>
<dbReference type="SUPFAM" id="SSF52540">
    <property type="entry name" value="P-loop containing nucleoside triphosphate hydrolases"/>
    <property type="match status" value="1"/>
</dbReference>
<dbReference type="VEuPathDB" id="VectorBase:BGLB006638"/>
<dbReference type="PROSITE" id="PS51883">
    <property type="entry name" value="OBG"/>
    <property type="match status" value="1"/>
</dbReference>
<feature type="domain" description="Obg" evidence="11">
    <location>
        <begin position="126"/>
        <end position="284"/>
    </location>
</feature>
<dbReference type="FunFam" id="2.70.210.12:FF:000001">
    <property type="entry name" value="GTPase Obg"/>
    <property type="match status" value="1"/>
</dbReference>
<dbReference type="InterPro" id="IPR014100">
    <property type="entry name" value="GTP-bd_Obg/CgtA"/>
</dbReference>
<dbReference type="AlphaFoldDB" id="A0A2C9JR39"/>
<organism evidence="12 13">
    <name type="scientific">Biomphalaria glabrata</name>
    <name type="common">Bloodfluke planorb</name>
    <name type="synonym">Freshwater snail</name>
    <dbReference type="NCBI Taxonomy" id="6526"/>
    <lineage>
        <taxon>Eukaryota</taxon>
        <taxon>Metazoa</taxon>
        <taxon>Spiralia</taxon>
        <taxon>Lophotrochozoa</taxon>
        <taxon>Mollusca</taxon>
        <taxon>Gastropoda</taxon>
        <taxon>Heterobranchia</taxon>
        <taxon>Euthyneura</taxon>
        <taxon>Panpulmonata</taxon>
        <taxon>Hygrophila</taxon>
        <taxon>Lymnaeoidea</taxon>
        <taxon>Planorbidae</taxon>
        <taxon>Biomphalaria</taxon>
    </lineage>
</organism>
<dbReference type="GO" id="GO:0003723">
    <property type="term" value="F:RNA binding"/>
    <property type="evidence" value="ECO:0007669"/>
    <property type="project" value="InterPro"/>
</dbReference>
<dbReference type="NCBIfam" id="TIGR00061">
    <property type="entry name" value="L21"/>
    <property type="match status" value="1"/>
</dbReference>
<dbReference type="SUPFAM" id="SSF82051">
    <property type="entry name" value="Obg GTP-binding protein N-terminal domain"/>
    <property type="match status" value="1"/>
</dbReference>
<evidence type="ECO:0000313" key="13">
    <source>
        <dbReference type="Proteomes" id="UP000076420"/>
    </source>
</evidence>
<dbReference type="PROSITE" id="PS51710">
    <property type="entry name" value="G_OBG"/>
    <property type="match status" value="1"/>
</dbReference>
<dbReference type="InterPro" id="IPR006169">
    <property type="entry name" value="GTP1_OBG_dom"/>
</dbReference>
<evidence type="ECO:0000256" key="8">
    <source>
        <dbReference type="ARBA" id="ARBA00023274"/>
    </source>
</evidence>
<comment type="similarity">
    <text evidence="3">Belongs to the bacterial ribosomal protein bL27 family.</text>
</comment>
<gene>
    <name evidence="12" type="primary">106064456</name>
</gene>
<evidence type="ECO:0000313" key="12">
    <source>
        <dbReference type="EnsemblMetazoa" id="BGLB006638-PB"/>
    </source>
</evidence>
<keyword evidence="5" id="KW-0547">Nucleotide-binding</keyword>
<feature type="compositionally biased region" description="Basic and acidic residues" evidence="9">
    <location>
        <begin position="610"/>
        <end position="620"/>
    </location>
</feature>
<keyword evidence="8" id="KW-0687">Ribonucleoprotein</keyword>
<dbReference type="InterPro" id="IPR006074">
    <property type="entry name" value="GTP1-OBG_CS"/>
</dbReference>
<feature type="domain" description="OBG-type G" evidence="10">
    <location>
        <begin position="285"/>
        <end position="454"/>
    </location>
</feature>
<evidence type="ECO:0008006" key="14">
    <source>
        <dbReference type="Google" id="ProtNLM"/>
    </source>
</evidence>
<dbReference type="GO" id="GO:0000287">
    <property type="term" value="F:magnesium ion binding"/>
    <property type="evidence" value="ECO:0007669"/>
    <property type="project" value="InterPro"/>
</dbReference>
<evidence type="ECO:0000259" key="10">
    <source>
        <dbReference type="PROSITE" id="PS51710"/>
    </source>
</evidence>
<feature type="compositionally biased region" description="Polar residues" evidence="9">
    <location>
        <begin position="600"/>
        <end position="609"/>
    </location>
</feature>
<evidence type="ECO:0000256" key="2">
    <source>
        <dbReference type="ARBA" id="ARBA00008563"/>
    </source>
</evidence>
<dbReference type="EnsemblMetazoa" id="BGLB006638-RB">
    <property type="protein sequence ID" value="BGLB006638-PB"/>
    <property type="gene ID" value="BGLB006638"/>
</dbReference>
<dbReference type="NCBIfam" id="TIGR00062">
    <property type="entry name" value="L27"/>
    <property type="match status" value="1"/>
</dbReference>
<dbReference type="Gene3D" id="2.70.210.12">
    <property type="entry name" value="GTP1/OBG domain"/>
    <property type="match status" value="1"/>
</dbReference>
<dbReference type="FunFam" id="2.40.50.100:FF:000020">
    <property type="entry name" value="50S ribosomal protein L27"/>
    <property type="match status" value="1"/>
</dbReference>
<feature type="region of interest" description="Disordered" evidence="9">
    <location>
        <begin position="637"/>
        <end position="661"/>
    </location>
</feature>
<dbReference type="GO" id="GO:0003924">
    <property type="term" value="F:GTPase activity"/>
    <property type="evidence" value="ECO:0007669"/>
    <property type="project" value="InterPro"/>
</dbReference>
<dbReference type="Pfam" id="PF01016">
    <property type="entry name" value="Ribosomal_L27"/>
    <property type="match status" value="1"/>
</dbReference>
<dbReference type="InterPro" id="IPR001787">
    <property type="entry name" value="Ribosomal_bL21"/>
</dbReference>
<comment type="similarity">
    <text evidence="1">Belongs to the TRAFAC class OBG-HflX-like GTPase superfamily. OBG GTPase family.</text>
</comment>
<dbReference type="GO" id="GO:0005525">
    <property type="term" value="F:GTP binding"/>
    <property type="evidence" value="ECO:0007669"/>
    <property type="project" value="UniProtKB-KW"/>
</dbReference>
<protein>
    <recommendedName>
        <fullName evidence="14">OBG-type G domain-containing protein</fullName>
    </recommendedName>
</protein>
<evidence type="ECO:0000256" key="9">
    <source>
        <dbReference type="SAM" id="MobiDB-lite"/>
    </source>
</evidence>
<sequence length="693" mass="77150">MFAVIETGGKQISVNKDDIIYVEKLDQPEGQEVIFDKVLFANGNFGKPYIEGASVKGLIEKQGVGSTRNGRDSASKRLGAKVGDGQKVQTGSVIYRQRGTKIHPGVNVARGSDDTLFALKDGIVKFHRLDNIKIEIEAGKGGDGIIAFLRELYRDNGGPAGGNGGKGGSVYFVGDTNTNTLLYFQNNKKIKAEGGEKGGIKNQTGKSGKDTYIYVPIGTIVYELPSNRVIANVSKNKEKYLICEGGKGGRGNASFKTHNNNAPSLCENGDKGERKDVFLELQLLADVGLIGFPNAGKSTFISKISSATPKVADYPFTTLSPVLGVVDFYGNQMVFADIPGLIEGASEGKGLGIEFLKHINKCSVLLHMIDGFNEPNEVIKNYKIINNELAKYGKKLIAKDQIIIINKKDMLDDKQIEEITNLFKKVKVSKLFFISAINFKKNDELLKLCYDYVEKNRSAVMAKLAKHKEHNTKLIDEQEKILKAKISLIEKKINQPKQTPFVSQTPKPSLFNRKKIDKQELEPAPEEVVRTEQFQHNINQPPLAYANNLNQQSYNVKKEEPNDDVYAKYAEESLFSNTAKKVLSLDSTNEINDDEDKDSVSTYNPLSEKSFTENKSESKDELDALIDEFEKTDEIILDVEDKDDDFTDDDNEEELELEKPFRPSSVIDFKLDELETKISDDSNDDYDSNDDFD</sequence>
<dbReference type="InterPro" id="IPR027417">
    <property type="entry name" value="P-loop_NTPase"/>
</dbReference>
<evidence type="ECO:0000256" key="1">
    <source>
        <dbReference type="ARBA" id="ARBA00007699"/>
    </source>
</evidence>
<dbReference type="GO" id="GO:0005840">
    <property type="term" value="C:ribosome"/>
    <property type="evidence" value="ECO:0007669"/>
    <property type="project" value="UniProtKB-KW"/>
</dbReference>
<evidence type="ECO:0000256" key="7">
    <source>
        <dbReference type="ARBA" id="ARBA00023134"/>
    </source>
</evidence>
<dbReference type="InterPro" id="IPR031167">
    <property type="entry name" value="G_OBG"/>
</dbReference>
<keyword evidence="4" id="KW-0690">Ribosome biogenesis</keyword>
<dbReference type="Gene3D" id="3.40.50.300">
    <property type="entry name" value="P-loop containing nucleotide triphosphate hydrolases"/>
    <property type="match status" value="1"/>
</dbReference>
<reference evidence="12" key="1">
    <citation type="submission" date="2020-05" db="UniProtKB">
        <authorList>
            <consortium name="EnsemblMetazoa"/>
        </authorList>
    </citation>
    <scope>IDENTIFICATION</scope>
    <source>
        <strain evidence="12">BB02</strain>
    </source>
</reference>
<dbReference type="Pfam" id="PF01926">
    <property type="entry name" value="MMR_HSR1"/>
    <property type="match status" value="1"/>
</dbReference>
<evidence type="ECO:0000259" key="11">
    <source>
        <dbReference type="PROSITE" id="PS51883"/>
    </source>
</evidence>
<dbReference type="InterPro" id="IPR036164">
    <property type="entry name" value="bL21-like_sf"/>
</dbReference>
<evidence type="ECO:0000256" key="6">
    <source>
        <dbReference type="ARBA" id="ARBA00022980"/>
    </source>
</evidence>
<dbReference type="PRINTS" id="PR00326">
    <property type="entry name" value="GTP1OBG"/>
</dbReference>
<comment type="similarity">
    <text evidence="2">Belongs to the bacterial ribosomal protein bL21 family.</text>
</comment>